<sequence>MARTVTRRCIPPNLKAERRAAFENGKWPSEEEYEALYNKIHSAGCDWYTRKVHHNYRSRQRNNTRASMSPLTMGRDLNESRAPAPDDDQPAGRHTMEGGGSGMGNDSDVPPTHAFNDDHAAVIPTAERSSSPSFAATLDAAGIADIMLALDGCSPAIHGEIQGAQNPTAAHFRQWAFSSNVPAVAVFRLWEVIHPIAE</sequence>
<evidence type="ECO:0000256" key="1">
    <source>
        <dbReference type="SAM" id="MobiDB-lite"/>
    </source>
</evidence>
<organism evidence="2 3">
    <name type="scientific">Trametes pubescens</name>
    <name type="common">White-rot fungus</name>
    <dbReference type="NCBI Taxonomy" id="154538"/>
    <lineage>
        <taxon>Eukaryota</taxon>
        <taxon>Fungi</taxon>
        <taxon>Dikarya</taxon>
        <taxon>Basidiomycota</taxon>
        <taxon>Agaricomycotina</taxon>
        <taxon>Agaricomycetes</taxon>
        <taxon>Polyporales</taxon>
        <taxon>Polyporaceae</taxon>
        <taxon>Trametes</taxon>
    </lineage>
</organism>
<evidence type="ECO:0000313" key="2">
    <source>
        <dbReference type="EMBL" id="OJT12087.1"/>
    </source>
</evidence>
<dbReference type="Proteomes" id="UP000184267">
    <property type="component" value="Unassembled WGS sequence"/>
</dbReference>
<dbReference type="EMBL" id="MNAD01000526">
    <property type="protein sequence ID" value="OJT12087.1"/>
    <property type="molecule type" value="Genomic_DNA"/>
</dbReference>
<gene>
    <name evidence="2" type="ORF">TRAPUB_11365</name>
</gene>
<proteinExistence type="predicted"/>
<reference evidence="2 3" key="1">
    <citation type="submission" date="2016-10" db="EMBL/GenBank/DDBJ databases">
        <title>Genome sequence of the basidiomycete white-rot fungus Trametes pubescens.</title>
        <authorList>
            <person name="Makela M.R."/>
            <person name="Granchi Z."/>
            <person name="Peng M."/>
            <person name="De Vries R.P."/>
            <person name="Grigoriev I."/>
            <person name="Riley R."/>
            <person name="Hilden K."/>
        </authorList>
    </citation>
    <scope>NUCLEOTIDE SEQUENCE [LARGE SCALE GENOMIC DNA]</scope>
    <source>
        <strain evidence="2 3">FBCC735</strain>
    </source>
</reference>
<comment type="caution">
    <text evidence="2">The sequence shown here is derived from an EMBL/GenBank/DDBJ whole genome shotgun (WGS) entry which is preliminary data.</text>
</comment>
<dbReference type="AlphaFoldDB" id="A0A1M2VWV2"/>
<accession>A0A1M2VWV2</accession>
<evidence type="ECO:0000313" key="3">
    <source>
        <dbReference type="Proteomes" id="UP000184267"/>
    </source>
</evidence>
<name>A0A1M2VWV2_TRAPU</name>
<protein>
    <submittedName>
        <fullName evidence="2">Uncharacterized protein</fullName>
    </submittedName>
</protein>
<feature type="region of interest" description="Disordered" evidence="1">
    <location>
        <begin position="57"/>
        <end position="116"/>
    </location>
</feature>
<keyword evidence="3" id="KW-1185">Reference proteome</keyword>